<dbReference type="EMBL" id="KV876030">
    <property type="protein sequence ID" value="RZR73831.1"/>
    <property type="molecule type" value="Genomic_DNA"/>
</dbReference>
<organism evidence="1">
    <name type="scientific">Ensete ventricosum</name>
    <name type="common">Abyssinian banana</name>
    <name type="synonym">Musa ensete</name>
    <dbReference type="NCBI Taxonomy" id="4639"/>
    <lineage>
        <taxon>Eukaryota</taxon>
        <taxon>Viridiplantae</taxon>
        <taxon>Streptophyta</taxon>
        <taxon>Embryophyta</taxon>
        <taxon>Tracheophyta</taxon>
        <taxon>Spermatophyta</taxon>
        <taxon>Magnoliopsida</taxon>
        <taxon>Liliopsida</taxon>
        <taxon>Zingiberales</taxon>
        <taxon>Musaceae</taxon>
        <taxon>Ensete</taxon>
    </lineage>
</organism>
<sequence length="224" mass="24236">MRVLERFANIVCNLVQASATVAQEDTSRAMEPATEILGEGEGEGDGVGSIVLNLRIRRPMAPAEICRSHRRSRLSIAEVDEKRLPRTRTAVGAGGVGELLIATIAGYGSGDPTTIEQREEECRHYCSNAAAVDDAGGCPAGEGGVADLVEDGLHEGCWQNQQQLHRQLRWQRRRRRRVKGSAHFLTHSGANSNDQCRGQRRVKKAVAGDAAGRGRRGCLPTVCS</sequence>
<accession>A0A445MI36</accession>
<dbReference type="AlphaFoldDB" id="A0A445MI36"/>
<reference evidence="1" key="1">
    <citation type="journal article" date="2018" name="Data Brief">
        <title>Genome sequence data from 17 accessions of Ensete ventricosum, a staple food crop for millions in Ethiopia.</title>
        <authorList>
            <person name="Yemataw Z."/>
            <person name="Muzemil S."/>
            <person name="Ambachew D."/>
            <person name="Tripathi L."/>
            <person name="Tesfaye K."/>
            <person name="Chala A."/>
            <person name="Farbos A."/>
            <person name="O'Neill P."/>
            <person name="Moore K."/>
            <person name="Grant M."/>
            <person name="Studholme D.J."/>
        </authorList>
    </citation>
    <scope>NUCLEOTIDE SEQUENCE [LARGE SCALE GENOMIC DNA]</scope>
    <source>
        <tissue evidence="1">Leaf</tissue>
    </source>
</reference>
<protein>
    <submittedName>
        <fullName evidence="1">Uncharacterized protein</fullName>
    </submittedName>
</protein>
<gene>
    <name evidence="1" type="ORF">BHM03_00028658</name>
</gene>
<dbReference type="Proteomes" id="UP000290560">
    <property type="component" value="Unassembled WGS sequence"/>
</dbReference>
<proteinExistence type="predicted"/>
<evidence type="ECO:0000313" key="1">
    <source>
        <dbReference type="EMBL" id="RZR73831.1"/>
    </source>
</evidence>
<name>A0A445MI36_ENSVE</name>